<dbReference type="InterPro" id="IPR035922">
    <property type="entry name" value="3H_dom_sf"/>
</dbReference>
<dbReference type="Gene3D" id="1.10.10.10">
    <property type="entry name" value="Winged helix-like DNA-binding domain superfamily/Winged helix DNA-binding domain"/>
    <property type="match status" value="1"/>
</dbReference>
<evidence type="ECO:0000313" key="5">
    <source>
        <dbReference type="Proteomes" id="UP000184447"/>
    </source>
</evidence>
<dbReference type="EMBL" id="FQXM01000051">
    <property type="protein sequence ID" value="SHI06624.1"/>
    <property type="molecule type" value="Genomic_DNA"/>
</dbReference>
<feature type="domain" description="3H" evidence="2">
    <location>
        <begin position="72"/>
        <end position="168"/>
    </location>
</feature>
<dbReference type="PANTHER" id="PTHR40068:SF1">
    <property type="entry name" value="TRANSCRIPTION REPRESSOR NIAR-RELATED"/>
    <property type="match status" value="1"/>
</dbReference>
<keyword evidence="1" id="KW-0533">Nickel</keyword>
<feature type="binding site" evidence="1">
    <location>
        <position position="84"/>
    </location>
    <ligand>
        <name>Ni(2+)</name>
        <dbReference type="ChEBI" id="CHEBI:49786"/>
    </ligand>
</feature>
<dbReference type="Gene3D" id="3.30.1340.20">
    <property type="entry name" value="3H domain"/>
    <property type="match status" value="1"/>
</dbReference>
<dbReference type="InterPro" id="IPR036390">
    <property type="entry name" value="WH_DNA-bd_sf"/>
</dbReference>
<dbReference type="SUPFAM" id="SSF46785">
    <property type="entry name" value="Winged helix' DNA-binding domain"/>
    <property type="match status" value="1"/>
</dbReference>
<feature type="binding site" evidence="1">
    <location>
        <position position="143"/>
    </location>
    <ligand>
        <name>Ni(2+)</name>
        <dbReference type="ChEBI" id="CHEBI:49786"/>
    </ligand>
</feature>
<dbReference type="AlphaFoldDB" id="A0A1M5Y494"/>
<dbReference type="Pfam" id="PF02829">
    <property type="entry name" value="3H"/>
    <property type="match status" value="1"/>
</dbReference>
<dbReference type="InterPro" id="IPR036388">
    <property type="entry name" value="WH-like_DNA-bd_sf"/>
</dbReference>
<feature type="binding site" evidence="1">
    <location>
        <position position="76"/>
    </location>
    <ligand>
        <name>Ni(2+)</name>
        <dbReference type="ChEBI" id="CHEBI:49786"/>
    </ligand>
</feature>
<evidence type="ECO:0000259" key="2">
    <source>
        <dbReference type="Pfam" id="PF02829"/>
    </source>
</evidence>
<dbReference type="GO" id="GO:0046872">
    <property type="term" value="F:metal ion binding"/>
    <property type="evidence" value="ECO:0007669"/>
    <property type="project" value="UniProtKB-KW"/>
</dbReference>
<proteinExistence type="predicted"/>
<organism evidence="4 5">
    <name type="scientific">Clostridium grantii DSM 8605</name>
    <dbReference type="NCBI Taxonomy" id="1121316"/>
    <lineage>
        <taxon>Bacteria</taxon>
        <taxon>Bacillati</taxon>
        <taxon>Bacillota</taxon>
        <taxon>Clostridia</taxon>
        <taxon>Eubacteriales</taxon>
        <taxon>Clostridiaceae</taxon>
        <taxon>Clostridium</taxon>
    </lineage>
</organism>
<reference evidence="4 5" key="1">
    <citation type="submission" date="2016-11" db="EMBL/GenBank/DDBJ databases">
        <authorList>
            <person name="Jaros S."/>
            <person name="Januszkiewicz K."/>
            <person name="Wedrychowicz H."/>
        </authorList>
    </citation>
    <scope>NUCLEOTIDE SEQUENCE [LARGE SCALE GENOMIC DNA]</scope>
    <source>
        <strain evidence="4 5">DSM 8605</strain>
    </source>
</reference>
<accession>A0A1M5Y494</accession>
<feature type="binding site" evidence="1">
    <location>
        <position position="145"/>
    </location>
    <ligand>
        <name>Ni(2+)</name>
        <dbReference type="ChEBI" id="CHEBI:49786"/>
    </ligand>
</feature>
<dbReference type="Pfam" id="PF08279">
    <property type="entry name" value="HTH_11"/>
    <property type="match status" value="1"/>
</dbReference>
<dbReference type="InterPro" id="IPR004173">
    <property type="entry name" value="3H_domain"/>
</dbReference>
<dbReference type="OrthoDB" id="9792661at2"/>
<dbReference type="PIRSF" id="PIRSF037847">
    <property type="entry name" value="NiaR"/>
    <property type="match status" value="1"/>
</dbReference>
<keyword evidence="1" id="KW-0479">Metal-binding</keyword>
<evidence type="ECO:0008006" key="6">
    <source>
        <dbReference type="Google" id="ProtNLM"/>
    </source>
</evidence>
<gene>
    <name evidence="4" type="ORF">SAMN02745207_04165</name>
</gene>
<dbReference type="SUPFAM" id="SSF75500">
    <property type="entry name" value="Putative transcriptional regulator TM1602, C-terminal domain"/>
    <property type="match status" value="1"/>
</dbReference>
<evidence type="ECO:0000259" key="3">
    <source>
        <dbReference type="Pfam" id="PF08279"/>
    </source>
</evidence>
<feature type="domain" description="Helix-turn-helix type 11" evidence="3">
    <location>
        <begin position="6"/>
        <end position="58"/>
    </location>
</feature>
<dbReference type="STRING" id="1121316.SAMN02745207_04165"/>
<dbReference type="InterPro" id="IPR026043">
    <property type="entry name" value="NadR"/>
</dbReference>
<evidence type="ECO:0000313" key="4">
    <source>
        <dbReference type="EMBL" id="SHI06624.1"/>
    </source>
</evidence>
<name>A0A1M5Y494_9CLOT</name>
<protein>
    <recommendedName>
        <fullName evidence="6">Transcriptional regulator</fullName>
    </recommendedName>
</protein>
<dbReference type="RefSeq" id="WP_073340946.1">
    <property type="nucleotide sequence ID" value="NZ_FQXM01000051.1"/>
</dbReference>
<evidence type="ECO:0000256" key="1">
    <source>
        <dbReference type="PIRSR" id="PIRSR037847-1"/>
    </source>
</evidence>
<dbReference type="InterPro" id="IPR013196">
    <property type="entry name" value="HTH_11"/>
</dbReference>
<dbReference type="PANTHER" id="PTHR40068">
    <property type="entry name" value="TRANSCRIPTION REPRESSOR NIAR-RELATED"/>
    <property type="match status" value="1"/>
</dbReference>
<dbReference type="Proteomes" id="UP000184447">
    <property type="component" value="Unassembled WGS sequence"/>
</dbReference>
<sequence length="170" mass="19182">MNSRERRFEIEKILVESKNPIKGHELASNFEVTRQVIVKDIAILRAEGKSIIATPEGYMISTDKNNTIEKIIAISHGSNDIENELKIIVKFGGIIKDVIVEHSVYGEIKANLMIKSYFDIENFVNKLQNEKAKPLLTLTKGIHLHTIAAEKEESLVKIVDELDKAGFLIK</sequence>
<keyword evidence="5" id="KW-1185">Reference proteome</keyword>